<protein>
    <submittedName>
        <fullName evidence="1">Uncharacterized protein</fullName>
    </submittedName>
</protein>
<dbReference type="AlphaFoldDB" id="A0A6J4NGX9"/>
<proteinExistence type="predicted"/>
<sequence>MAPRAAPLAEAVLRLAPVRADDPPRAGAAVPDDVLRAAMRRG</sequence>
<reference evidence="1" key="1">
    <citation type="submission" date="2020-02" db="EMBL/GenBank/DDBJ databases">
        <authorList>
            <person name="Meier V. D."/>
        </authorList>
    </citation>
    <scope>NUCLEOTIDE SEQUENCE</scope>
    <source>
        <strain evidence="1">AVDCRST_MAG35</strain>
    </source>
</reference>
<dbReference type="EMBL" id="CADCUY010000045">
    <property type="protein sequence ID" value="CAA9387795.1"/>
    <property type="molecule type" value="Genomic_DNA"/>
</dbReference>
<gene>
    <name evidence="1" type="ORF">AVDCRST_MAG35-228</name>
</gene>
<name>A0A6J4NGX9_9ACTN</name>
<accession>A0A6J4NGX9</accession>
<evidence type="ECO:0000313" key="1">
    <source>
        <dbReference type="EMBL" id="CAA9387795.1"/>
    </source>
</evidence>
<organism evidence="1">
    <name type="scientific">uncultured Quadrisphaera sp</name>
    <dbReference type="NCBI Taxonomy" id="904978"/>
    <lineage>
        <taxon>Bacteria</taxon>
        <taxon>Bacillati</taxon>
        <taxon>Actinomycetota</taxon>
        <taxon>Actinomycetes</taxon>
        <taxon>Kineosporiales</taxon>
        <taxon>Kineosporiaceae</taxon>
        <taxon>Quadrisphaera</taxon>
        <taxon>environmental samples</taxon>
    </lineage>
</organism>